<dbReference type="PANTHER" id="PTHR21027">
    <property type="entry name" value="TRNA-SPLICING ENDONUCLEASE SUBUNIT SEN54"/>
    <property type="match status" value="1"/>
</dbReference>
<sequence>MARRGGEGEEDEHHQNPFLLISSGGKASSSKLQFRNDVSIARWDEKLGMGEVVEKKGSMWTTTGIIRNGKLYCHIEEIMFLAERGALHLVGSDDKILSIGDLYKKIAEEKDGCSWGTFEAYRRLKLLGYIIGRHGIPWTMKENKSFLCNSHQTISSKDGSLDLDMEYRISILLKGMQIDGIKPTFDVYLPNSKFKKSSPGNPVFLLCVLKVSPPLRQEVENVERSCGGIPIKFCIVDHGQVSFFSFDKVTLPVLP</sequence>
<dbReference type="GO" id="GO:0000214">
    <property type="term" value="C:tRNA-intron endonuclease complex"/>
    <property type="evidence" value="ECO:0007669"/>
    <property type="project" value="TreeGrafter"/>
</dbReference>
<proteinExistence type="inferred from homology"/>
<comment type="similarity">
    <text evidence="1">Belongs to the SEN54 family.</text>
</comment>
<dbReference type="SMR" id="A0A8T3C3S9"/>
<keyword evidence="2" id="KW-0819">tRNA processing</keyword>
<feature type="region of interest" description="Disordered" evidence="3">
    <location>
        <begin position="1"/>
        <end position="24"/>
    </location>
</feature>
<evidence type="ECO:0000256" key="1">
    <source>
        <dbReference type="ARBA" id="ARBA00005736"/>
    </source>
</evidence>
<dbReference type="OrthoDB" id="408683at2759"/>
<keyword evidence="6" id="KW-1185">Reference proteome</keyword>
<evidence type="ECO:0000256" key="3">
    <source>
        <dbReference type="SAM" id="MobiDB-lite"/>
    </source>
</evidence>
<organism evidence="5 6">
    <name type="scientific">Dendrobium nobile</name>
    <name type="common">Orchid</name>
    <dbReference type="NCBI Taxonomy" id="94219"/>
    <lineage>
        <taxon>Eukaryota</taxon>
        <taxon>Viridiplantae</taxon>
        <taxon>Streptophyta</taxon>
        <taxon>Embryophyta</taxon>
        <taxon>Tracheophyta</taxon>
        <taxon>Spermatophyta</taxon>
        <taxon>Magnoliopsida</taxon>
        <taxon>Liliopsida</taxon>
        <taxon>Asparagales</taxon>
        <taxon>Orchidaceae</taxon>
        <taxon>Epidendroideae</taxon>
        <taxon>Malaxideae</taxon>
        <taxon>Dendrobiinae</taxon>
        <taxon>Dendrobium</taxon>
    </lineage>
</organism>
<dbReference type="EMBL" id="JAGYWB010000004">
    <property type="protein sequence ID" value="KAI0524178.1"/>
    <property type="molecule type" value="Genomic_DNA"/>
</dbReference>
<comment type="caution">
    <text evidence="5">The sequence shown here is derived from an EMBL/GenBank/DDBJ whole genome shotgun (WGS) entry which is preliminary data.</text>
</comment>
<dbReference type="Proteomes" id="UP000829196">
    <property type="component" value="Unassembled WGS sequence"/>
</dbReference>
<dbReference type="InterPro" id="IPR024337">
    <property type="entry name" value="tRNA_splic_suSen54"/>
</dbReference>
<dbReference type="AlphaFoldDB" id="A0A8T3C3S9"/>
<dbReference type="GO" id="GO:0000379">
    <property type="term" value="P:tRNA-type intron splice site recognition and cleavage"/>
    <property type="evidence" value="ECO:0007669"/>
    <property type="project" value="TreeGrafter"/>
</dbReference>
<gene>
    <name evidence="5" type="ORF">KFK09_003542</name>
</gene>
<evidence type="ECO:0000259" key="4">
    <source>
        <dbReference type="Pfam" id="PF12928"/>
    </source>
</evidence>
<accession>A0A8T3C3S9</accession>
<reference evidence="5" key="1">
    <citation type="journal article" date="2022" name="Front. Genet.">
        <title>Chromosome-Scale Assembly of the Dendrobium nobile Genome Provides Insights Into the Molecular Mechanism of the Biosynthesis of the Medicinal Active Ingredient of Dendrobium.</title>
        <authorList>
            <person name="Xu Q."/>
            <person name="Niu S.-C."/>
            <person name="Li K.-L."/>
            <person name="Zheng P.-J."/>
            <person name="Zhang X.-J."/>
            <person name="Jia Y."/>
            <person name="Liu Y."/>
            <person name="Niu Y.-X."/>
            <person name="Yu L.-H."/>
            <person name="Chen D.-F."/>
            <person name="Zhang G.-Q."/>
        </authorList>
    </citation>
    <scope>NUCLEOTIDE SEQUENCE</scope>
    <source>
        <tissue evidence="5">Leaf</tissue>
    </source>
</reference>
<evidence type="ECO:0000313" key="5">
    <source>
        <dbReference type="EMBL" id="KAI0524178.1"/>
    </source>
</evidence>
<name>A0A8T3C3S9_DENNO</name>
<feature type="domain" description="tRNA-splicing endonuclease subunit Sen54 N-terminal" evidence="4">
    <location>
        <begin position="29"/>
        <end position="89"/>
    </location>
</feature>
<dbReference type="PANTHER" id="PTHR21027:SF1">
    <property type="entry name" value="TRNA-SPLICING ENDONUCLEASE SUBUNIT SEN54"/>
    <property type="match status" value="1"/>
</dbReference>
<dbReference type="InterPro" id="IPR024336">
    <property type="entry name" value="tRNA_splic_suSen54_N"/>
</dbReference>
<dbReference type="Pfam" id="PF12928">
    <property type="entry name" value="tRNA_int_end_N2"/>
    <property type="match status" value="1"/>
</dbReference>
<feature type="compositionally biased region" description="Basic and acidic residues" evidence="3">
    <location>
        <begin position="1"/>
        <end position="15"/>
    </location>
</feature>
<protein>
    <recommendedName>
        <fullName evidence="4">tRNA-splicing endonuclease subunit Sen54 N-terminal domain-containing protein</fullName>
    </recommendedName>
</protein>
<evidence type="ECO:0000256" key="2">
    <source>
        <dbReference type="ARBA" id="ARBA00022694"/>
    </source>
</evidence>
<evidence type="ECO:0000313" key="6">
    <source>
        <dbReference type="Proteomes" id="UP000829196"/>
    </source>
</evidence>